<reference evidence="2 3" key="1">
    <citation type="journal article" date="2016" name="Mol. Biol. Evol.">
        <title>Comparative Genomics of Early-Diverging Mushroom-Forming Fungi Provides Insights into the Origins of Lignocellulose Decay Capabilities.</title>
        <authorList>
            <person name="Nagy L.G."/>
            <person name="Riley R."/>
            <person name="Tritt A."/>
            <person name="Adam C."/>
            <person name="Daum C."/>
            <person name="Floudas D."/>
            <person name="Sun H."/>
            <person name="Yadav J.S."/>
            <person name="Pangilinan J."/>
            <person name="Larsson K.H."/>
            <person name="Matsuura K."/>
            <person name="Barry K."/>
            <person name="Labutti K."/>
            <person name="Kuo R."/>
            <person name="Ohm R.A."/>
            <person name="Bhattacharya S.S."/>
            <person name="Shirouzu T."/>
            <person name="Yoshinaga Y."/>
            <person name="Martin F.M."/>
            <person name="Grigoriev I.V."/>
            <person name="Hibbett D.S."/>
        </authorList>
    </citation>
    <scope>NUCLEOTIDE SEQUENCE [LARGE SCALE GENOMIC DNA]</scope>
    <source>
        <strain evidence="2 3">CBS 109695</strain>
    </source>
</reference>
<feature type="region of interest" description="Disordered" evidence="1">
    <location>
        <begin position="71"/>
        <end position="101"/>
    </location>
</feature>
<evidence type="ECO:0000256" key="1">
    <source>
        <dbReference type="SAM" id="MobiDB-lite"/>
    </source>
</evidence>
<dbReference type="AlphaFoldDB" id="A0A166PTN1"/>
<name>A0A166PTN1_9AGAM</name>
<dbReference type="Proteomes" id="UP000076532">
    <property type="component" value="Unassembled WGS sequence"/>
</dbReference>
<sequence length="144" mass="16449">MTKEEPLRVELQMFRAEDDIRESLKAIYDRSRSYIDDVPQPWQSEDTIDDILEKTSGLCIFMTMVINSVNPRVEHQKQPRGAVPHANDNRPLQPADNQRPGRPACEYVMAVSDDIFHASFHDFLLDPHVGDIVHNGLHDSIKAS</sequence>
<organism evidence="2 3">
    <name type="scientific">Athelia psychrophila</name>
    <dbReference type="NCBI Taxonomy" id="1759441"/>
    <lineage>
        <taxon>Eukaryota</taxon>
        <taxon>Fungi</taxon>
        <taxon>Dikarya</taxon>
        <taxon>Basidiomycota</taxon>
        <taxon>Agaricomycotina</taxon>
        <taxon>Agaricomycetes</taxon>
        <taxon>Agaricomycetidae</taxon>
        <taxon>Atheliales</taxon>
        <taxon>Atheliaceae</taxon>
        <taxon>Athelia</taxon>
    </lineage>
</organism>
<evidence type="ECO:0000313" key="3">
    <source>
        <dbReference type="Proteomes" id="UP000076532"/>
    </source>
</evidence>
<protein>
    <submittedName>
        <fullName evidence="2">Uncharacterized protein</fullName>
    </submittedName>
</protein>
<dbReference type="EMBL" id="KV417514">
    <property type="protein sequence ID" value="KZP26437.1"/>
    <property type="molecule type" value="Genomic_DNA"/>
</dbReference>
<evidence type="ECO:0000313" key="2">
    <source>
        <dbReference type="EMBL" id="KZP26437.1"/>
    </source>
</evidence>
<accession>A0A166PTN1</accession>
<keyword evidence="3" id="KW-1185">Reference proteome</keyword>
<gene>
    <name evidence="2" type="ORF">FIBSPDRAFT_949318</name>
</gene>
<proteinExistence type="predicted"/>